<evidence type="ECO:0000313" key="9">
    <source>
        <dbReference type="EMBL" id="OPJ63658.1"/>
    </source>
</evidence>
<dbReference type="GO" id="GO:0055085">
    <property type="term" value="P:transmembrane transport"/>
    <property type="evidence" value="ECO:0007669"/>
    <property type="project" value="InterPro"/>
</dbReference>
<comment type="similarity">
    <text evidence="7">Belongs to the binding-protein-dependent transport system permease family.</text>
</comment>
<organism evidence="9 10">
    <name type="scientific">Clostridium chromiireducens</name>
    <dbReference type="NCBI Taxonomy" id="225345"/>
    <lineage>
        <taxon>Bacteria</taxon>
        <taxon>Bacillati</taxon>
        <taxon>Bacillota</taxon>
        <taxon>Clostridia</taxon>
        <taxon>Eubacteriales</taxon>
        <taxon>Clostridiaceae</taxon>
        <taxon>Clostridium</taxon>
    </lineage>
</organism>
<evidence type="ECO:0000313" key="10">
    <source>
        <dbReference type="Proteomes" id="UP000191056"/>
    </source>
</evidence>
<keyword evidence="2 7" id="KW-0813">Transport</keyword>
<dbReference type="EMBL" id="MZGT01000016">
    <property type="protein sequence ID" value="OPJ63658.1"/>
    <property type="molecule type" value="Genomic_DNA"/>
</dbReference>
<sequence length="276" mass="30929">MTKSHEKVKEADLVSKEHEEYLRKIKSTKRRIVITRILILVSFIALWQIAANQKWIDPFLTSSPARVIKSFVSLYEDGSLFKHIGVTCYETILGFSLGTILGVLIAIILWWSPMISKILDPYLVVLNALPKVALAPIIIFWIGNGMPAIIVIALLISVITTIIGVLSGFNEIDKEKIMLMNTFRASKIQILRYLIFPYSIPIFISALKINVGLSWVGVIMGEFLVAKNGLGFLIVYGGQVAQLDMVMMSIVILSIIAFIMYEVVSLVEKRLVKDKS</sequence>
<evidence type="ECO:0000256" key="6">
    <source>
        <dbReference type="ARBA" id="ARBA00023136"/>
    </source>
</evidence>
<dbReference type="STRING" id="225345.CLCHR_14730"/>
<evidence type="ECO:0000256" key="4">
    <source>
        <dbReference type="ARBA" id="ARBA00022692"/>
    </source>
</evidence>
<dbReference type="PANTHER" id="PTHR30151">
    <property type="entry name" value="ALKANE SULFONATE ABC TRANSPORTER-RELATED, MEMBRANE SUBUNIT"/>
    <property type="match status" value="1"/>
</dbReference>
<dbReference type="AlphaFoldDB" id="A0A1V4IUD9"/>
<gene>
    <name evidence="9" type="primary">ssuC_5</name>
    <name evidence="9" type="ORF">CLCHR_14730</name>
</gene>
<dbReference type="Pfam" id="PF00528">
    <property type="entry name" value="BPD_transp_1"/>
    <property type="match status" value="1"/>
</dbReference>
<keyword evidence="3" id="KW-1003">Cell membrane</keyword>
<keyword evidence="4 7" id="KW-0812">Transmembrane</keyword>
<feature type="transmembrane region" description="Helical" evidence="7">
    <location>
        <begin position="33"/>
        <end position="50"/>
    </location>
</feature>
<accession>A0A1V4IUD9</accession>
<evidence type="ECO:0000256" key="7">
    <source>
        <dbReference type="RuleBase" id="RU363032"/>
    </source>
</evidence>
<keyword evidence="5 7" id="KW-1133">Transmembrane helix</keyword>
<dbReference type="PANTHER" id="PTHR30151:SF19">
    <property type="entry name" value="ABC TRANSPORTER PERMEASE"/>
    <property type="match status" value="1"/>
</dbReference>
<dbReference type="Gene3D" id="1.10.3720.10">
    <property type="entry name" value="MetI-like"/>
    <property type="match status" value="1"/>
</dbReference>
<name>A0A1V4IUD9_9CLOT</name>
<dbReference type="InterPro" id="IPR035906">
    <property type="entry name" value="MetI-like_sf"/>
</dbReference>
<keyword evidence="6 7" id="KW-0472">Membrane</keyword>
<feature type="transmembrane region" description="Helical" evidence="7">
    <location>
        <begin position="123"/>
        <end position="142"/>
    </location>
</feature>
<dbReference type="GO" id="GO:0005886">
    <property type="term" value="C:plasma membrane"/>
    <property type="evidence" value="ECO:0007669"/>
    <property type="project" value="UniProtKB-SubCell"/>
</dbReference>
<keyword evidence="10" id="KW-1185">Reference proteome</keyword>
<dbReference type="CDD" id="cd06261">
    <property type="entry name" value="TM_PBP2"/>
    <property type="match status" value="1"/>
</dbReference>
<feature type="transmembrane region" description="Helical" evidence="7">
    <location>
        <begin position="243"/>
        <end position="261"/>
    </location>
</feature>
<evidence type="ECO:0000259" key="8">
    <source>
        <dbReference type="PROSITE" id="PS50928"/>
    </source>
</evidence>
<dbReference type="SUPFAM" id="SSF161098">
    <property type="entry name" value="MetI-like"/>
    <property type="match status" value="1"/>
</dbReference>
<feature type="transmembrane region" description="Helical" evidence="7">
    <location>
        <begin position="148"/>
        <end position="169"/>
    </location>
</feature>
<dbReference type="Proteomes" id="UP000191056">
    <property type="component" value="Unassembled WGS sequence"/>
</dbReference>
<proteinExistence type="inferred from homology"/>
<feature type="domain" description="ABC transmembrane type-1" evidence="8">
    <location>
        <begin position="84"/>
        <end position="264"/>
    </location>
</feature>
<comment type="subcellular location">
    <subcellularLocation>
        <location evidence="1 7">Cell membrane</location>
        <topology evidence="1 7">Multi-pass membrane protein</topology>
    </subcellularLocation>
</comment>
<evidence type="ECO:0000256" key="1">
    <source>
        <dbReference type="ARBA" id="ARBA00004651"/>
    </source>
</evidence>
<dbReference type="PROSITE" id="PS50928">
    <property type="entry name" value="ABC_TM1"/>
    <property type="match status" value="1"/>
</dbReference>
<dbReference type="InterPro" id="IPR000515">
    <property type="entry name" value="MetI-like"/>
</dbReference>
<reference evidence="9 10" key="1">
    <citation type="submission" date="2017-03" db="EMBL/GenBank/DDBJ databases">
        <title>Genome sequence of Clostridium chromiireducens DSM 23318.</title>
        <authorList>
            <person name="Poehlein A."/>
            <person name="Daniel R."/>
        </authorList>
    </citation>
    <scope>NUCLEOTIDE SEQUENCE [LARGE SCALE GENOMIC DNA]</scope>
    <source>
        <strain evidence="9 10">DSM 23318</strain>
    </source>
</reference>
<feature type="transmembrane region" description="Helical" evidence="7">
    <location>
        <begin position="92"/>
        <end position="111"/>
    </location>
</feature>
<protein>
    <submittedName>
        <fullName evidence="9">Putative aliphatic sulfonates transport permease protein SsuC</fullName>
    </submittedName>
</protein>
<dbReference type="RefSeq" id="WP_079439045.1">
    <property type="nucleotide sequence ID" value="NZ_MZGT01000016.1"/>
</dbReference>
<feature type="transmembrane region" description="Helical" evidence="7">
    <location>
        <begin position="190"/>
        <end position="209"/>
    </location>
</feature>
<evidence type="ECO:0000256" key="3">
    <source>
        <dbReference type="ARBA" id="ARBA00022475"/>
    </source>
</evidence>
<evidence type="ECO:0000256" key="2">
    <source>
        <dbReference type="ARBA" id="ARBA00022448"/>
    </source>
</evidence>
<comment type="caution">
    <text evidence="9">The sequence shown here is derived from an EMBL/GenBank/DDBJ whole genome shotgun (WGS) entry which is preliminary data.</text>
</comment>
<evidence type="ECO:0000256" key="5">
    <source>
        <dbReference type="ARBA" id="ARBA00022989"/>
    </source>
</evidence>
<dbReference type="OrthoDB" id="9783295at2"/>